<dbReference type="SUPFAM" id="SSF46894">
    <property type="entry name" value="C-terminal effector domain of the bipartite response regulators"/>
    <property type="match status" value="1"/>
</dbReference>
<dbReference type="Proteomes" id="UP000243524">
    <property type="component" value="Unassembled WGS sequence"/>
</dbReference>
<dbReference type="PRINTS" id="PR00038">
    <property type="entry name" value="HTHLUXR"/>
</dbReference>
<dbReference type="Pfam" id="PF00072">
    <property type="entry name" value="Response_reg"/>
    <property type="match status" value="1"/>
</dbReference>
<keyword evidence="5" id="KW-0804">Transcription</keyword>
<reference evidence="9 10" key="1">
    <citation type="submission" date="2017-06" db="EMBL/GenBank/DDBJ databases">
        <title>the draft geome sequence of Illustriluteabacillus marina B3227.</title>
        <authorList>
            <person name="He R.-H."/>
            <person name="Du Z.-J."/>
        </authorList>
    </citation>
    <scope>NUCLEOTIDE SEQUENCE [LARGE SCALE GENOMIC DNA]</scope>
    <source>
        <strain evidence="9 10">B3227</strain>
    </source>
</reference>
<keyword evidence="4 9" id="KW-0238">DNA-binding</keyword>
<dbReference type="SMART" id="SM00421">
    <property type="entry name" value="HTH_LUXR"/>
    <property type="match status" value="1"/>
</dbReference>
<comment type="caution">
    <text evidence="9">The sequence shown here is derived from an EMBL/GenBank/DDBJ whole genome shotgun (WGS) entry which is preliminary data.</text>
</comment>
<keyword evidence="10" id="KW-1185">Reference proteome</keyword>
<comment type="subcellular location">
    <subcellularLocation>
        <location evidence="1">Cytoplasm</location>
    </subcellularLocation>
</comment>
<dbReference type="Gene3D" id="3.40.50.2300">
    <property type="match status" value="1"/>
</dbReference>
<dbReference type="PROSITE" id="PS50043">
    <property type="entry name" value="HTH_LUXR_2"/>
    <property type="match status" value="1"/>
</dbReference>
<dbReference type="AlphaFoldDB" id="A0A2I0QTV4"/>
<evidence type="ECO:0000313" key="10">
    <source>
        <dbReference type="Proteomes" id="UP000243524"/>
    </source>
</evidence>
<dbReference type="RefSeq" id="WP_101331346.1">
    <property type="nucleotide sequence ID" value="NZ_PJNH01000002.1"/>
</dbReference>
<dbReference type="EMBL" id="PJNH01000002">
    <property type="protein sequence ID" value="PKR77738.1"/>
    <property type="molecule type" value="Genomic_DNA"/>
</dbReference>
<dbReference type="OrthoDB" id="9780153at2"/>
<keyword evidence="3" id="KW-0805">Transcription regulation</keyword>
<dbReference type="InterPro" id="IPR016032">
    <property type="entry name" value="Sig_transdc_resp-reg_C-effctor"/>
</dbReference>
<accession>A0A2I0QTV4</accession>
<keyword evidence="2 6" id="KW-0597">Phosphoprotein</keyword>
<gene>
    <name evidence="9" type="ORF">CEY16_07345</name>
</gene>
<feature type="domain" description="Response regulatory" evidence="8">
    <location>
        <begin position="3"/>
        <end position="119"/>
    </location>
</feature>
<evidence type="ECO:0000256" key="4">
    <source>
        <dbReference type="ARBA" id="ARBA00023125"/>
    </source>
</evidence>
<evidence type="ECO:0000256" key="6">
    <source>
        <dbReference type="PROSITE-ProRule" id="PRU00169"/>
    </source>
</evidence>
<dbReference type="GO" id="GO:0000160">
    <property type="term" value="P:phosphorelay signal transduction system"/>
    <property type="evidence" value="ECO:0007669"/>
    <property type="project" value="InterPro"/>
</dbReference>
<dbReference type="GO" id="GO:0003677">
    <property type="term" value="F:DNA binding"/>
    <property type="evidence" value="ECO:0007669"/>
    <property type="project" value="UniProtKB-KW"/>
</dbReference>
<dbReference type="SUPFAM" id="SSF52172">
    <property type="entry name" value="CheY-like"/>
    <property type="match status" value="1"/>
</dbReference>
<protein>
    <submittedName>
        <fullName evidence="9">DNA-binding response regulator</fullName>
    </submittedName>
</protein>
<evidence type="ECO:0000256" key="2">
    <source>
        <dbReference type="ARBA" id="ARBA00022553"/>
    </source>
</evidence>
<sequence length="217" mass="24727">MIHVYLVDDHAVLRDGLKNVLEAEATIRVVGESSAEENLIDRLKETKPDIVILDINMPERNGIEVLKEIKEVLPSVKVMILTMFSQEDYFYQAIELGAEGYLLKDAPTSRVIEAILVINRGESYIHSIMTKKLIDLHQQKKKSPNKSEELSEREKEVLQLLVEGLSNKEIANKLFISDKTVKIHVSKIYKKLKVKSRSQVIIYAVQHKLVSLPPSIE</sequence>
<dbReference type="CDD" id="cd06170">
    <property type="entry name" value="LuxR_C_like"/>
    <property type="match status" value="1"/>
</dbReference>
<evidence type="ECO:0000256" key="3">
    <source>
        <dbReference type="ARBA" id="ARBA00023015"/>
    </source>
</evidence>
<dbReference type="InterPro" id="IPR001789">
    <property type="entry name" value="Sig_transdc_resp-reg_receiver"/>
</dbReference>
<evidence type="ECO:0000313" key="9">
    <source>
        <dbReference type="EMBL" id="PKR77738.1"/>
    </source>
</evidence>
<dbReference type="SMART" id="SM00448">
    <property type="entry name" value="REC"/>
    <property type="match status" value="1"/>
</dbReference>
<dbReference type="InterPro" id="IPR000792">
    <property type="entry name" value="Tscrpt_reg_LuxR_C"/>
</dbReference>
<organism evidence="9 10">
    <name type="scientific">Halalkalibacillus sediminis</name>
    <dbReference type="NCBI Taxonomy" id="2018042"/>
    <lineage>
        <taxon>Bacteria</taxon>
        <taxon>Bacillati</taxon>
        <taxon>Bacillota</taxon>
        <taxon>Bacilli</taxon>
        <taxon>Bacillales</taxon>
        <taxon>Bacillaceae</taxon>
        <taxon>Halalkalibacillus</taxon>
    </lineage>
</organism>
<dbReference type="InterPro" id="IPR039420">
    <property type="entry name" value="WalR-like"/>
</dbReference>
<feature type="domain" description="HTH luxR-type" evidence="7">
    <location>
        <begin position="143"/>
        <end position="208"/>
    </location>
</feature>
<dbReference type="GO" id="GO:0006355">
    <property type="term" value="P:regulation of DNA-templated transcription"/>
    <property type="evidence" value="ECO:0007669"/>
    <property type="project" value="InterPro"/>
</dbReference>
<dbReference type="GO" id="GO:0005737">
    <property type="term" value="C:cytoplasm"/>
    <property type="evidence" value="ECO:0007669"/>
    <property type="project" value="UniProtKB-SubCell"/>
</dbReference>
<evidence type="ECO:0000259" key="8">
    <source>
        <dbReference type="PROSITE" id="PS50110"/>
    </source>
</evidence>
<dbReference type="InterPro" id="IPR058245">
    <property type="entry name" value="NreC/VraR/RcsB-like_REC"/>
</dbReference>
<dbReference type="Pfam" id="PF00196">
    <property type="entry name" value="GerE"/>
    <property type="match status" value="1"/>
</dbReference>
<dbReference type="InterPro" id="IPR011006">
    <property type="entry name" value="CheY-like_superfamily"/>
</dbReference>
<dbReference type="PANTHER" id="PTHR43214">
    <property type="entry name" value="TWO-COMPONENT RESPONSE REGULATOR"/>
    <property type="match status" value="1"/>
</dbReference>
<dbReference type="CDD" id="cd17535">
    <property type="entry name" value="REC_NarL-like"/>
    <property type="match status" value="1"/>
</dbReference>
<proteinExistence type="predicted"/>
<name>A0A2I0QTV4_9BACI</name>
<feature type="modified residue" description="4-aspartylphosphate" evidence="6">
    <location>
        <position position="54"/>
    </location>
</feature>
<evidence type="ECO:0000259" key="7">
    <source>
        <dbReference type="PROSITE" id="PS50043"/>
    </source>
</evidence>
<dbReference type="PROSITE" id="PS50110">
    <property type="entry name" value="RESPONSE_REGULATORY"/>
    <property type="match status" value="1"/>
</dbReference>
<evidence type="ECO:0000256" key="5">
    <source>
        <dbReference type="ARBA" id="ARBA00023163"/>
    </source>
</evidence>
<evidence type="ECO:0000256" key="1">
    <source>
        <dbReference type="ARBA" id="ARBA00004496"/>
    </source>
</evidence>